<reference evidence="2" key="1">
    <citation type="submission" date="2025-08" db="UniProtKB">
        <authorList>
            <consortium name="Ensembl"/>
        </authorList>
    </citation>
    <scope>IDENTIFICATION</scope>
</reference>
<keyword evidence="1" id="KW-0732">Signal</keyword>
<organism evidence="2 3">
    <name type="scientific">Pavo cristatus</name>
    <name type="common">Indian peafowl</name>
    <name type="synonym">Blue peafowl</name>
    <dbReference type="NCBI Taxonomy" id="9049"/>
    <lineage>
        <taxon>Eukaryota</taxon>
        <taxon>Metazoa</taxon>
        <taxon>Chordata</taxon>
        <taxon>Craniata</taxon>
        <taxon>Vertebrata</taxon>
        <taxon>Euteleostomi</taxon>
        <taxon>Archelosauria</taxon>
        <taxon>Archosauria</taxon>
        <taxon>Dinosauria</taxon>
        <taxon>Saurischia</taxon>
        <taxon>Theropoda</taxon>
        <taxon>Coelurosauria</taxon>
        <taxon>Aves</taxon>
        <taxon>Neognathae</taxon>
        <taxon>Galloanserae</taxon>
        <taxon>Galliformes</taxon>
        <taxon>Phasianidae</taxon>
        <taxon>Phasianinae</taxon>
        <taxon>Pavo</taxon>
    </lineage>
</organism>
<dbReference type="AlphaFoldDB" id="A0A8C9FDJ2"/>
<evidence type="ECO:0000256" key="1">
    <source>
        <dbReference type="SAM" id="SignalP"/>
    </source>
</evidence>
<keyword evidence="3" id="KW-1185">Reference proteome</keyword>
<feature type="signal peptide" evidence="1">
    <location>
        <begin position="1"/>
        <end position="24"/>
    </location>
</feature>
<protein>
    <recommendedName>
        <fullName evidence="4">MHC class I antigen</fullName>
    </recommendedName>
</protein>
<dbReference type="Ensembl" id="ENSPSTT00000014990.1">
    <property type="protein sequence ID" value="ENSPSTP00000014281.1"/>
    <property type="gene ID" value="ENSPSTG00000010104.1"/>
</dbReference>
<evidence type="ECO:0000313" key="2">
    <source>
        <dbReference type="Ensembl" id="ENSPSTP00000014281.1"/>
    </source>
</evidence>
<proteinExistence type="predicted"/>
<accession>A0A8C9FDJ2</accession>
<name>A0A8C9FDJ2_PAVCR</name>
<feature type="chain" id="PRO_5034212514" description="MHC class I antigen" evidence="1">
    <location>
        <begin position="25"/>
        <end position="96"/>
    </location>
</feature>
<dbReference type="Proteomes" id="UP000694428">
    <property type="component" value="Unplaced"/>
</dbReference>
<evidence type="ECO:0000313" key="3">
    <source>
        <dbReference type="Proteomes" id="UP000694428"/>
    </source>
</evidence>
<reference evidence="2" key="2">
    <citation type="submission" date="2025-09" db="UniProtKB">
        <authorList>
            <consortium name="Ensembl"/>
        </authorList>
    </citation>
    <scope>IDENTIFICATION</scope>
</reference>
<evidence type="ECO:0008006" key="4">
    <source>
        <dbReference type="Google" id="ProtNLM"/>
    </source>
</evidence>
<sequence>MAAAAVAGSLFLCLFGLALPGSSALHTKGSVPLDTITFYKGTAGETSGGLQRWSGPGASCDGERLRALAQAARGGGGFSFSRYVQTCPSTFLCILL</sequence>